<dbReference type="AlphaFoldDB" id="A0A7R8YWK5"/>
<evidence type="ECO:0000313" key="2">
    <source>
        <dbReference type="Proteomes" id="UP000594454"/>
    </source>
</evidence>
<gene>
    <name evidence="1" type="ORF">HERILL_LOCUS9636</name>
</gene>
<keyword evidence="2" id="KW-1185">Reference proteome</keyword>
<protein>
    <submittedName>
        <fullName evidence="1">Uncharacterized protein</fullName>
    </submittedName>
</protein>
<dbReference type="InParanoid" id="A0A7R8YWK5"/>
<dbReference type="EMBL" id="LR899012">
    <property type="protein sequence ID" value="CAD7086896.1"/>
    <property type="molecule type" value="Genomic_DNA"/>
</dbReference>
<sequence>MDGSMTQSEHIVQDLAQEDPAVLQDFTEEHVTQLTQDDPSVTQDVINKRVVQSEHATQDELLENLNINPDEEFLDRHFRETKFIYKDF</sequence>
<dbReference type="Proteomes" id="UP000594454">
    <property type="component" value="Chromosome 4"/>
</dbReference>
<name>A0A7R8YWK5_HERIL</name>
<evidence type="ECO:0000313" key="1">
    <source>
        <dbReference type="EMBL" id="CAD7086896.1"/>
    </source>
</evidence>
<organism evidence="1 2">
    <name type="scientific">Hermetia illucens</name>
    <name type="common">Black soldier fly</name>
    <dbReference type="NCBI Taxonomy" id="343691"/>
    <lineage>
        <taxon>Eukaryota</taxon>
        <taxon>Metazoa</taxon>
        <taxon>Ecdysozoa</taxon>
        <taxon>Arthropoda</taxon>
        <taxon>Hexapoda</taxon>
        <taxon>Insecta</taxon>
        <taxon>Pterygota</taxon>
        <taxon>Neoptera</taxon>
        <taxon>Endopterygota</taxon>
        <taxon>Diptera</taxon>
        <taxon>Brachycera</taxon>
        <taxon>Stratiomyomorpha</taxon>
        <taxon>Stratiomyidae</taxon>
        <taxon>Hermetiinae</taxon>
        <taxon>Hermetia</taxon>
    </lineage>
</organism>
<reference evidence="1 2" key="1">
    <citation type="submission" date="2020-11" db="EMBL/GenBank/DDBJ databases">
        <authorList>
            <person name="Wallbank WR R."/>
            <person name="Pardo Diaz C."/>
            <person name="Kozak K."/>
            <person name="Martin S."/>
            <person name="Jiggins C."/>
            <person name="Moest M."/>
            <person name="Warren A I."/>
            <person name="Generalovic N T."/>
            <person name="Byers J.R.P. K."/>
            <person name="Montejo-Kovacevich G."/>
            <person name="Yen C E."/>
        </authorList>
    </citation>
    <scope>NUCLEOTIDE SEQUENCE [LARGE SCALE GENOMIC DNA]</scope>
</reference>
<proteinExistence type="predicted"/>
<accession>A0A7R8YWK5</accession>